<dbReference type="Proteomes" id="UP000078476">
    <property type="component" value="Unassembled WGS sequence"/>
</dbReference>
<keyword evidence="9" id="KW-0798">TonB box</keyword>
<dbReference type="GO" id="GO:0015344">
    <property type="term" value="F:siderophore uptake transmembrane transporter activity"/>
    <property type="evidence" value="ECO:0007669"/>
    <property type="project" value="TreeGrafter"/>
</dbReference>
<evidence type="ECO:0000256" key="4">
    <source>
        <dbReference type="ARBA" id="ARBA00022496"/>
    </source>
</evidence>
<keyword evidence="7" id="KW-0408">Iron</keyword>
<dbReference type="Gene3D" id="2.40.170.20">
    <property type="entry name" value="TonB-dependent receptor, beta-barrel domain"/>
    <property type="match status" value="1"/>
</dbReference>
<feature type="domain" description="TonB-dependent receptor-like beta-barrel" evidence="13">
    <location>
        <begin position="9"/>
        <end position="166"/>
    </location>
</feature>
<dbReference type="InterPro" id="IPR000531">
    <property type="entry name" value="Beta-barrel_TonB"/>
</dbReference>
<evidence type="ECO:0000256" key="10">
    <source>
        <dbReference type="ARBA" id="ARBA00023136"/>
    </source>
</evidence>
<comment type="similarity">
    <text evidence="12">Belongs to the TonB-dependent receptor family.</text>
</comment>
<keyword evidence="4" id="KW-0410">Iron transport</keyword>
<dbReference type="InterPro" id="IPR036942">
    <property type="entry name" value="Beta-barrel_TonB_sf"/>
</dbReference>
<organism evidence="14 15">
    <name type="scientific">Methylomonas lenta</name>
    <dbReference type="NCBI Taxonomy" id="980561"/>
    <lineage>
        <taxon>Bacteria</taxon>
        <taxon>Pseudomonadati</taxon>
        <taxon>Pseudomonadota</taxon>
        <taxon>Gammaproteobacteria</taxon>
        <taxon>Methylococcales</taxon>
        <taxon>Methylococcaceae</taxon>
        <taxon>Methylomonas</taxon>
    </lineage>
</organism>
<evidence type="ECO:0000313" key="14">
    <source>
        <dbReference type="EMBL" id="OAI20054.1"/>
    </source>
</evidence>
<evidence type="ECO:0000256" key="11">
    <source>
        <dbReference type="ARBA" id="ARBA00023237"/>
    </source>
</evidence>
<dbReference type="STRING" id="980561.A1359_21470"/>
<keyword evidence="5 12" id="KW-0812">Transmembrane</keyword>
<keyword evidence="15" id="KW-1185">Reference proteome</keyword>
<dbReference type="PANTHER" id="PTHR32552:SF68">
    <property type="entry name" value="FERRICHROME OUTER MEMBRANE TRANSPORTER_PHAGE RECEPTOR"/>
    <property type="match status" value="1"/>
</dbReference>
<evidence type="ECO:0000256" key="2">
    <source>
        <dbReference type="ARBA" id="ARBA00022448"/>
    </source>
</evidence>
<evidence type="ECO:0000256" key="9">
    <source>
        <dbReference type="ARBA" id="ARBA00023077"/>
    </source>
</evidence>
<name>A0A177NR82_9GAMM</name>
<dbReference type="PROSITE" id="PS52016">
    <property type="entry name" value="TONB_DEPENDENT_REC_3"/>
    <property type="match status" value="1"/>
</dbReference>
<keyword evidence="11 12" id="KW-0998">Cell outer membrane</keyword>
<keyword evidence="3 12" id="KW-1134">Transmembrane beta strand</keyword>
<evidence type="ECO:0000256" key="7">
    <source>
        <dbReference type="ARBA" id="ARBA00023004"/>
    </source>
</evidence>
<evidence type="ECO:0000256" key="8">
    <source>
        <dbReference type="ARBA" id="ARBA00023065"/>
    </source>
</evidence>
<evidence type="ECO:0000256" key="3">
    <source>
        <dbReference type="ARBA" id="ARBA00022452"/>
    </source>
</evidence>
<keyword evidence="10 12" id="KW-0472">Membrane</keyword>
<evidence type="ECO:0000256" key="12">
    <source>
        <dbReference type="PROSITE-ProRule" id="PRU01360"/>
    </source>
</evidence>
<proteinExistence type="inferred from homology"/>
<keyword evidence="8" id="KW-0406">Ion transport</keyword>
<evidence type="ECO:0000256" key="1">
    <source>
        <dbReference type="ARBA" id="ARBA00004571"/>
    </source>
</evidence>
<dbReference type="PANTHER" id="PTHR32552">
    <property type="entry name" value="FERRICHROME IRON RECEPTOR-RELATED"/>
    <property type="match status" value="1"/>
</dbReference>
<dbReference type="GO" id="GO:0009279">
    <property type="term" value="C:cell outer membrane"/>
    <property type="evidence" value="ECO:0007669"/>
    <property type="project" value="UniProtKB-SubCell"/>
</dbReference>
<gene>
    <name evidence="14" type="ORF">A1359_21470</name>
</gene>
<sequence>MPAKQGELHEVGVKSQWLDKRLAINAALYHVQQSNLPGRDPVDPDYSVAIGKIYSRGFELDAIGQLSQRWQLLSNYSWMEAKFGSGTVLNGNTFRSSPKHSSSLWTRYQFPFQMPGKFFFGGGLIYVDQRFGDDSNSFKVPGYLRTDLMAHYQLEKLDFRVKVENLLDKRYVSSSIYDDTVIQGNRLLFQFLLGIRFD</sequence>
<protein>
    <recommendedName>
        <fullName evidence="13">TonB-dependent receptor-like beta-barrel domain-containing protein</fullName>
    </recommendedName>
</protein>
<reference evidence="14 15" key="1">
    <citation type="submission" date="2016-03" db="EMBL/GenBank/DDBJ databases">
        <authorList>
            <person name="Ploux O."/>
        </authorList>
    </citation>
    <scope>NUCLEOTIDE SEQUENCE [LARGE SCALE GENOMIC DNA]</scope>
    <source>
        <strain evidence="14 15">R-45370</strain>
    </source>
</reference>
<evidence type="ECO:0000256" key="6">
    <source>
        <dbReference type="ARBA" id="ARBA00022729"/>
    </source>
</evidence>
<accession>A0A177NR82</accession>
<evidence type="ECO:0000313" key="15">
    <source>
        <dbReference type="Proteomes" id="UP000078476"/>
    </source>
</evidence>
<dbReference type="EMBL" id="LUUI01000057">
    <property type="protein sequence ID" value="OAI20054.1"/>
    <property type="molecule type" value="Genomic_DNA"/>
</dbReference>
<evidence type="ECO:0000256" key="5">
    <source>
        <dbReference type="ARBA" id="ARBA00022692"/>
    </source>
</evidence>
<comment type="caution">
    <text evidence="14">The sequence shown here is derived from an EMBL/GenBank/DDBJ whole genome shotgun (WGS) entry which is preliminary data.</text>
</comment>
<dbReference type="AlphaFoldDB" id="A0A177NR82"/>
<comment type="subcellular location">
    <subcellularLocation>
        <location evidence="1 12">Cell outer membrane</location>
        <topology evidence="1 12">Multi-pass membrane protein</topology>
    </subcellularLocation>
</comment>
<dbReference type="Pfam" id="PF00593">
    <property type="entry name" value="TonB_dep_Rec_b-barrel"/>
    <property type="match status" value="1"/>
</dbReference>
<dbReference type="SUPFAM" id="SSF56935">
    <property type="entry name" value="Porins"/>
    <property type="match status" value="1"/>
</dbReference>
<keyword evidence="2 12" id="KW-0813">Transport</keyword>
<evidence type="ECO:0000259" key="13">
    <source>
        <dbReference type="Pfam" id="PF00593"/>
    </source>
</evidence>
<keyword evidence="6" id="KW-0732">Signal</keyword>
<dbReference type="OrthoDB" id="5565838at2"/>
<dbReference type="InterPro" id="IPR039426">
    <property type="entry name" value="TonB-dep_rcpt-like"/>
</dbReference>